<evidence type="ECO:0000256" key="1">
    <source>
        <dbReference type="SAM" id="SignalP"/>
    </source>
</evidence>
<gene>
    <name evidence="2" type="ORF">SAMN05216221_3613</name>
</gene>
<proteinExistence type="predicted"/>
<protein>
    <recommendedName>
        <fullName evidence="4">Lipoprotein</fullName>
    </recommendedName>
</protein>
<evidence type="ECO:0000313" key="3">
    <source>
        <dbReference type="Proteomes" id="UP000243359"/>
    </source>
</evidence>
<organism evidence="2 3">
    <name type="scientific">Pseudomonas oryzae</name>
    <dbReference type="NCBI Taxonomy" id="1392877"/>
    <lineage>
        <taxon>Bacteria</taxon>
        <taxon>Pseudomonadati</taxon>
        <taxon>Pseudomonadota</taxon>
        <taxon>Gammaproteobacteria</taxon>
        <taxon>Pseudomonadales</taxon>
        <taxon>Pseudomonadaceae</taxon>
        <taxon>Pseudomonas</taxon>
    </lineage>
</organism>
<dbReference type="EMBL" id="LT629751">
    <property type="protein sequence ID" value="SDT14928.1"/>
    <property type="molecule type" value="Genomic_DNA"/>
</dbReference>
<name>A0A1H1Y0D8_9PSED</name>
<feature type="signal peptide" evidence="1">
    <location>
        <begin position="1"/>
        <end position="21"/>
    </location>
</feature>
<dbReference type="PROSITE" id="PS51257">
    <property type="entry name" value="PROKAR_LIPOPROTEIN"/>
    <property type="match status" value="1"/>
</dbReference>
<reference evidence="3" key="1">
    <citation type="submission" date="2016-10" db="EMBL/GenBank/DDBJ databases">
        <authorList>
            <person name="Varghese N."/>
            <person name="Submissions S."/>
        </authorList>
    </citation>
    <scope>NUCLEOTIDE SEQUENCE [LARGE SCALE GENOMIC DNA]</scope>
    <source>
        <strain evidence="3">KCTC 32247</strain>
    </source>
</reference>
<evidence type="ECO:0008006" key="4">
    <source>
        <dbReference type="Google" id="ProtNLM"/>
    </source>
</evidence>
<accession>A0A1H1Y0D8</accession>
<feature type="chain" id="PRO_5009266052" description="Lipoprotein" evidence="1">
    <location>
        <begin position="22"/>
        <end position="142"/>
    </location>
</feature>
<dbReference type="AlphaFoldDB" id="A0A1H1Y0D8"/>
<dbReference type="Proteomes" id="UP000243359">
    <property type="component" value="Chromosome I"/>
</dbReference>
<keyword evidence="3" id="KW-1185">Reference proteome</keyword>
<keyword evidence="1" id="KW-0732">Signal</keyword>
<sequence>MRQPLLPVLPLAASLLLAACATPLPPHDPGKAWIDMRGQPDTQLGADELDGRYWPDRRYFQVSPGAHRLQVRFGFEVPSGGFGQGSGPAWRTCILAVDYAEFAAGAHYHLEVRRIAHRAMGRLLDAEGRRLARAEVVRCGAY</sequence>
<dbReference type="RefSeq" id="WP_231975651.1">
    <property type="nucleotide sequence ID" value="NZ_LT629751.1"/>
</dbReference>
<evidence type="ECO:0000313" key="2">
    <source>
        <dbReference type="EMBL" id="SDT14928.1"/>
    </source>
</evidence>